<organism evidence="2 3">
    <name type="scientific">Musa troglodytarum</name>
    <name type="common">fe'i banana</name>
    <dbReference type="NCBI Taxonomy" id="320322"/>
    <lineage>
        <taxon>Eukaryota</taxon>
        <taxon>Viridiplantae</taxon>
        <taxon>Streptophyta</taxon>
        <taxon>Embryophyta</taxon>
        <taxon>Tracheophyta</taxon>
        <taxon>Spermatophyta</taxon>
        <taxon>Magnoliopsida</taxon>
        <taxon>Liliopsida</taxon>
        <taxon>Zingiberales</taxon>
        <taxon>Musaceae</taxon>
        <taxon>Musa</taxon>
    </lineage>
</organism>
<keyword evidence="3" id="KW-1185">Reference proteome</keyword>
<dbReference type="EMBL" id="CP097504">
    <property type="protein sequence ID" value="URD85942.1"/>
    <property type="molecule type" value="Genomic_DNA"/>
</dbReference>
<protein>
    <submittedName>
        <fullName evidence="2">Uncharacterized protein</fullName>
    </submittedName>
</protein>
<dbReference type="OrthoDB" id="10532358at2759"/>
<dbReference type="InterPro" id="IPR036509">
    <property type="entry name" value="Met_Sox_Rdtase_MsrA_sf"/>
</dbReference>
<sequence length="270" mass="29666">MLCQAATTISRDKKGPFTIEQAQCGTGSALPLRALPRMSWLEKPEDAAPGARQHSRQFGAECFRGVELAFYRAAAVTQVTRACEPGAKNHCEVVRVHYDPHNCKFFAGYSCVIIESMFLGSNNHCTLEQGKAAMKYLESNQKVMNRNIMMVLLRFPQSLCCHEDIIARVRSRIRDADTMIDPSRPECMTGTDVHVLRNQPVAAGAPAASASSRKGCSNARGACCRPGEDGSVLPPSDALRGVVDGDGTEGKKKNKQVEGRRVRTRKKRRE</sequence>
<dbReference type="Proteomes" id="UP001055439">
    <property type="component" value="Chromosome 2"/>
</dbReference>
<evidence type="ECO:0000256" key="1">
    <source>
        <dbReference type="SAM" id="MobiDB-lite"/>
    </source>
</evidence>
<feature type="non-terminal residue" evidence="2">
    <location>
        <position position="270"/>
    </location>
</feature>
<evidence type="ECO:0000313" key="2">
    <source>
        <dbReference type="EMBL" id="URD85942.1"/>
    </source>
</evidence>
<proteinExistence type="predicted"/>
<gene>
    <name evidence="2" type="ORF">MUK42_23282</name>
</gene>
<dbReference type="GO" id="GO:0008113">
    <property type="term" value="F:peptide-methionine (S)-S-oxide reductase activity"/>
    <property type="evidence" value="ECO:0007669"/>
    <property type="project" value="InterPro"/>
</dbReference>
<dbReference type="SUPFAM" id="SSF55068">
    <property type="entry name" value="Peptide methionine sulfoxide reductase"/>
    <property type="match status" value="1"/>
</dbReference>
<dbReference type="AlphaFoldDB" id="A0A9E7EZY3"/>
<reference evidence="2" key="1">
    <citation type="submission" date="2022-05" db="EMBL/GenBank/DDBJ databases">
        <title>The Musa troglodytarum L. genome provides insights into the mechanism of non-climacteric behaviour and enrichment of carotenoids.</title>
        <authorList>
            <person name="Wang J."/>
        </authorList>
    </citation>
    <scope>NUCLEOTIDE SEQUENCE</scope>
    <source>
        <tissue evidence="2">Leaf</tissue>
    </source>
</reference>
<feature type="compositionally biased region" description="Basic and acidic residues" evidence="1">
    <location>
        <begin position="248"/>
        <end position="261"/>
    </location>
</feature>
<name>A0A9E7EZY3_9LILI</name>
<evidence type="ECO:0000313" key="3">
    <source>
        <dbReference type="Proteomes" id="UP001055439"/>
    </source>
</evidence>
<accession>A0A9E7EZY3</accession>
<feature type="region of interest" description="Disordered" evidence="1">
    <location>
        <begin position="227"/>
        <end position="270"/>
    </location>
</feature>